<dbReference type="PROSITE" id="PS51746">
    <property type="entry name" value="PPM_2"/>
    <property type="match status" value="1"/>
</dbReference>
<proteinExistence type="predicted"/>
<dbReference type="Pfam" id="PF07228">
    <property type="entry name" value="SpoIIE"/>
    <property type="match status" value="1"/>
</dbReference>
<protein>
    <submittedName>
        <fullName evidence="3">SpoIIE family protein phosphatase</fullName>
    </submittedName>
</protein>
<gene>
    <name evidence="3" type="ORF">F9K24_15120</name>
</gene>
<organism evidence="3 4">
    <name type="scientific">Leptonema illini</name>
    <dbReference type="NCBI Taxonomy" id="183"/>
    <lineage>
        <taxon>Bacteria</taxon>
        <taxon>Pseudomonadati</taxon>
        <taxon>Spirochaetota</taxon>
        <taxon>Spirochaetia</taxon>
        <taxon>Leptospirales</taxon>
        <taxon>Leptospiraceae</taxon>
        <taxon>Leptonema</taxon>
    </lineage>
</organism>
<dbReference type="InterPro" id="IPR046342">
    <property type="entry name" value="CBS_dom_sf"/>
</dbReference>
<reference evidence="3 4" key="1">
    <citation type="submission" date="2019-10" db="EMBL/GenBank/DDBJ databases">
        <title>Extracellular Electron Transfer in a Candidatus Methanoperedens spp. Enrichment Culture.</title>
        <authorList>
            <person name="Berger S."/>
            <person name="Rangel Shaw D."/>
            <person name="Berben T."/>
            <person name="In 'T Zandt M."/>
            <person name="Frank J."/>
            <person name="Reimann J."/>
            <person name="Jetten M.S.M."/>
            <person name="Welte C.U."/>
        </authorList>
    </citation>
    <scope>NUCLEOTIDE SEQUENCE [LARGE SCALE GENOMIC DNA]</scope>
    <source>
        <strain evidence="3">SB12</strain>
    </source>
</reference>
<dbReference type="Gene3D" id="3.60.40.10">
    <property type="entry name" value="PPM-type phosphatase domain"/>
    <property type="match status" value="1"/>
</dbReference>
<dbReference type="SUPFAM" id="SSF81606">
    <property type="entry name" value="PP2C-like"/>
    <property type="match status" value="1"/>
</dbReference>
<evidence type="ECO:0000313" key="4">
    <source>
        <dbReference type="Proteomes" id="UP000460298"/>
    </source>
</evidence>
<name>A0A833H007_9LEPT</name>
<dbReference type="SUPFAM" id="SSF54631">
    <property type="entry name" value="CBS-domain pair"/>
    <property type="match status" value="1"/>
</dbReference>
<dbReference type="PANTHER" id="PTHR43156">
    <property type="entry name" value="STAGE II SPORULATION PROTEIN E-RELATED"/>
    <property type="match status" value="1"/>
</dbReference>
<feature type="domain" description="PPM-type phosphatase" evidence="2">
    <location>
        <begin position="203"/>
        <end position="428"/>
    </location>
</feature>
<dbReference type="GO" id="GO:0016791">
    <property type="term" value="F:phosphatase activity"/>
    <property type="evidence" value="ECO:0007669"/>
    <property type="project" value="TreeGrafter"/>
</dbReference>
<dbReference type="InterPro" id="IPR036457">
    <property type="entry name" value="PPM-type-like_dom_sf"/>
</dbReference>
<keyword evidence="1" id="KW-0378">Hydrolase</keyword>
<dbReference type="InterPro" id="IPR052016">
    <property type="entry name" value="Bact_Sigma-Reg"/>
</dbReference>
<accession>A0A833H007</accession>
<dbReference type="SMART" id="SM00331">
    <property type="entry name" value="PP2C_SIG"/>
    <property type="match status" value="1"/>
</dbReference>
<sequence>MSMTLERRPDEKQTALIEERIGERPVFSAYEVGRATIIRETLQAQTGYSFTLPREDQSPVEIFELYQEFPELDFLPVRDGSGWITGYLTRQTFLASLSESQFSRDLLFRKEARLNNLINRDIVCLNAHTNLSEASEILMRRPDRMRFDPFVVTLDRHFFGISTVDRVIRGINYFLTREMEAVRDAQVRILEAPCIPPEIEHELRHHAHVQPFQGPGGDFAKVYEIDDRFAVATLFDVCGKGVKAAAMVSVLGTLLHTMWKELQKHPSFSLRTLENELYRLNNELVKLSSLEMYATGVVCLIDKQNYVLSVFDYGHGMIWLRRNNRVHALRNPGSDPSMPFIGITENLRLNPFSFRIKPGDLLLTCSDGIVEQANHNREMYGPVRVMEAFQIASADSLSEMNRQILDDWTEFRGGARIRDDLSLLLLQID</sequence>
<evidence type="ECO:0000259" key="2">
    <source>
        <dbReference type="PROSITE" id="PS51746"/>
    </source>
</evidence>
<dbReference type="AlphaFoldDB" id="A0A833H007"/>
<dbReference type="PANTHER" id="PTHR43156:SF2">
    <property type="entry name" value="STAGE II SPORULATION PROTEIN E"/>
    <property type="match status" value="1"/>
</dbReference>
<comment type="caution">
    <text evidence="3">The sequence shown here is derived from an EMBL/GenBank/DDBJ whole genome shotgun (WGS) entry which is preliminary data.</text>
</comment>
<dbReference type="Proteomes" id="UP000460298">
    <property type="component" value="Unassembled WGS sequence"/>
</dbReference>
<evidence type="ECO:0000256" key="1">
    <source>
        <dbReference type="ARBA" id="ARBA00022801"/>
    </source>
</evidence>
<evidence type="ECO:0000313" key="3">
    <source>
        <dbReference type="EMBL" id="KAB2931023.1"/>
    </source>
</evidence>
<dbReference type="EMBL" id="WBUI01000016">
    <property type="protein sequence ID" value="KAB2931023.1"/>
    <property type="molecule type" value="Genomic_DNA"/>
</dbReference>
<dbReference type="InterPro" id="IPR001932">
    <property type="entry name" value="PPM-type_phosphatase-like_dom"/>
</dbReference>